<organism evidence="1 2">
    <name type="scientific">Candolleomyces eurysporus</name>
    <dbReference type="NCBI Taxonomy" id="2828524"/>
    <lineage>
        <taxon>Eukaryota</taxon>
        <taxon>Fungi</taxon>
        <taxon>Dikarya</taxon>
        <taxon>Basidiomycota</taxon>
        <taxon>Agaricomycotina</taxon>
        <taxon>Agaricomycetes</taxon>
        <taxon>Agaricomycetidae</taxon>
        <taxon>Agaricales</taxon>
        <taxon>Agaricineae</taxon>
        <taxon>Psathyrellaceae</taxon>
        <taxon>Candolleomyces</taxon>
    </lineage>
</organism>
<comment type="caution">
    <text evidence="1">The sequence shown here is derived from an EMBL/GenBank/DDBJ whole genome shotgun (WGS) entry which is preliminary data.</text>
</comment>
<dbReference type="SUPFAM" id="SSF52047">
    <property type="entry name" value="RNI-like"/>
    <property type="match status" value="1"/>
</dbReference>
<keyword evidence="2" id="KW-1185">Reference proteome</keyword>
<reference evidence="1" key="1">
    <citation type="submission" date="2022-06" db="EMBL/GenBank/DDBJ databases">
        <title>Genome Sequence of Candolleomyces eurysporus.</title>
        <authorList>
            <person name="Buettner E."/>
        </authorList>
    </citation>
    <scope>NUCLEOTIDE SEQUENCE</scope>
    <source>
        <strain evidence="1">VTCC 930004</strain>
    </source>
</reference>
<dbReference type="Gene3D" id="3.80.10.10">
    <property type="entry name" value="Ribonuclease Inhibitor"/>
    <property type="match status" value="1"/>
</dbReference>
<evidence type="ECO:0000313" key="1">
    <source>
        <dbReference type="EMBL" id="KAJ2935805.1"/>
    </source>
</evidence>
<proteinExistence type="predicted"/>
<dbReference type="InterPro" id="IPR032675">
    <property type="entry name" value="LRR_dom_sf"/>
</dbReference>
<feature type="non-terminal residue" evidence="1">
    <location>
        <position position="437"/>
    </location>
</feature>
<dbReference type="Proteomes" id="UP001140091">
    <property type="component" value="Unassembled WGS sequence"/>
</dbReference>
<gene>
    <name evidence="1" type="ORF">H1R20_g1288</name>
</gene>
<evidence type="ECO:0000313" key="2">
    <source>
        <dbReference type="Proteomes" id="UP001140091"/>
    </source>
</evidence>
<dbReference type="AlphaFoldDB" id="A0A9W8JJG1"/>
<sequence length="437" mass="49802">MLLVLAEGAHRWESVWIEGPGEIIEVVSLVEGKLQLLSKLVLRLATPPDQREFRVDCFASAPLLRHVELSASIENRGPQQAEGIFYISLPWSQLEKYKASTPRDTSYPKLFQHSQQSLIKLKCRTNQLPALNSISEANFSRLKKLYLMQYYGATQIQPADVLLHLGQLTLPSLTHLKVYDFLFTPTDPLYEIVINLIQRSGCSLKSLRLHSNVAPESVEQFVNLLELCPELEFMDVRTPTDNMLQKLWLDRTSPAPIVPKLKTLVLRAPSGSVWEVPRDRVFVDPLNFMRVVHSRTQDLLNSDQPITGGETFHCLEEVRIIVHLGDSSTFYQQLALFEGAALPPFDIKPENSVLRVGRRTVLVWVNVLQRNFCGRWHSTAEYRDVKMHWEMNRLMKELEELKIGPGDGLMLCVSTIVTFKSGVRAVCVVIKLTFFAR</sequence>
<dbReference type="OrthoDB" id="3092663at2759"/>
<name>A0A9W8JJG1_9AGAR</name>
<protein>
    <submittedName>
        <fullName evidence="1">Uncharacterized protein</fullName>
    </submittedName>
</protein>
<accession>A0A9W8JJG1</accession>
<dbReference type="EMBL" id="JANBPK010000316">
    <property type="protein sequence ID" value="KAJ2935805.1"/>
    <property type="molecule type" value="Genomic_DNA"/>
</dbReference>